<sequence>MKPSRKRPEIEPVTKNPNQQLGEPKNQEKLEKPGRKTSKETELSRLKEEAKQAMKNRPRVPPKESQIPARTPRMQAETN</sequence>
<reference evidence="2 3" key="1">
    <citation type="submission" date="2019-12" db="EMBL/GenBank/DDBJ databases">
        <authorList>
            <person name="Alioto T."/>
            <person name="Alioto T."/>
            <person name="Gomez Garrido J."/>
        </authorList>
    </citation>
    <scope>NUCLEOTIDE SEQUENCE [LARGE SCALE GENOMIC DNA]</scope>
</reference>
<evidence type="ECO:0000313" key="3">
    <source>
        <dbReference type="Proteomes" id="UP000594638"/>
    </source>
</evidence>
<dbReference type="AlphaFoldDB" id="A0A8S0PVD8"/>
<accession>A0A8S0PVD8</accession>
<feature type="compositionally biased region" description="Basic and acidic residues" evidence="1">
    <location>
        <begin position="1"/>
        <end position="12"/>
    </location>
</feature>
<proteinExistence type="predicted"/>
<dbReference type="Gramene" id="OE9A070985T1">
    <property type="protein sequence ID" value="OE9A070985C1"/>
    <property type="gene ID" value="OE9A070985"/>
</dbReference>
<feature type="region of interest" description="Disordered" evidence="1">
    <location>
        <begin position="1"/>
        <end position="79"/>
    </location>
</feature>
<dbReference type="EMBL" id="CACTIH010000225">
    <property type="protein sequence ID" value="CAA2957504.1"/>
    <property type="molecule type" value="Genomic_DNA"/>
</dbReference>
<dbReference type="Proteomes" id="UP000594638">
    <property type="component" value="Unassembled WGS sequence"/>
</dbReference>
<gene>
    <name evidence="2" type="ORF">OLEA9_A070985</name>
</gene>
<comment type="caution">
    <text evidence="2">The sequence shown here is derived from an EMBL/GenBank/DDBJ whole genome shotgun (WGS) entry which is preliminary data.</text>
</comment>
<evidence type="ECO:0000256" key="1">
    <source>
        <dbReference type="SAM" id="MobiDB-lite"/>
    </source>
</evidence>
<feature type="compositionally biased region" description="Basic and acidic residues" evidence="1">
    <location>
        <begin position="25"/>
        <end position="52"/>
    </location>
</feature>
<organism evidence="2 3">
    <name type="scientific">Olea europaea subsp. europaea</name>
    <dbReference type="NCBI Taxonomy" id="158383"/>
    <lineage>
        <taxon>Eukaryota</taxon>
        <taxon>Viridiplantae</taxon>
        <taxon>Streptophyta</taxon>
        <taxon>Embryophyta</taxon>
        <taxon>Tracheophyta</taxon>
        <taxon>Spermatophyta</taxon>
        <taxon>Magnoliopsida</taxon>
        <taxon>eudicotyledons</taxon>
        <taxon>Gunneridae</taxon>
        <taxon>Pentapetalae</taxon>
        <taxon>asterids</taxon>
        <taxon>lamiids</taxon>
        <taxon>Lamiales</taxon>
        <taxon>Oleaceae</taxon>
        <taxon>Oleeae</taxon>
        <taxon>Olea</taxon>
    </lineage>
</organism>
<name>A0A8S0PVD8_OLEEU</name>
<evidence type="ECO:0000313" key="2">
    <source>
        <dbReference type="EMBL" id="CAA2957504.1"/>
    </source>
</evidence>
<keyword evidence="3" id="KW-1185">Reference proteome</keyword>
<protein>
    <submittedName>
        <fullName evidence="2">Uncharacterized protein</fullName>
    </submittedName>
</protein>